<dbReference type="AlphaFoldDB" id="A0A4R2LDN8"/>
<organism evidence="3 4">
    <name type="scientific">Plasticicumulans lactativorans</name>
    <dbReference type="NCBI Taxonomy" id="1133106"/>
    <lineage>
        <taxon>Bacteria</taxon>
        <taxon>Pseudomonadati</taxon>
        <taxon>Pseudomonadota</taxon>
        <taxon>Gammaproteobacteria</taxon>
        <taxon>Candidatus Competibacteraceae</taxon>
        <taxon>Plasticicumulans</taxon>
    </lineage>
</organism>
<evidence type="ECO:0000259" key="2">
    <source>
        <dbReference type="Pfam" id="PF13386"/>
    </source>
</evidence>
<feature type="domain" description="Urease accessory protein UreH-like transmembrane" evidence="2">
    <location>
        <begin position="11"/>
        <end position="219"/>
    </location>
</feature>
<feature type="transmembrane region" description="Helical" evidence="1">
    <location>
        <begin position="142"/>
        <end position="165"/>
    </location>
</feature>
<dbReference type="PANTHER" id="PTHR42208:SF1">
    <property type="entry name" value="HEAVY METAL TRANSPORTER"/>
    <property type="match status" value="1"/>
</dbReference>
<name>A0A4R2LDN8_9GAMM</name>
<dbReference type="Pfam" id="PF13386">
    <property type="entry name" value="DsbD_2"/>
    <property type="match status" value="1"/>
</dbReference>
<proteinExistence type="predicted"/>
<accession>A0A4R2LDN8</accession>
<protein>
    <recommendedName>
        <fullName evidence="2">Urease accessory protein UreH-like transmembrane domain-containing protein</fullName>
    </recommendedName>
</protein>
<keyword evidence="1" id="KW-0472">Membrane</keyword>
<sequence length="232" mass="23735">MNVDDTRYLAAAVVALLGGVHCVGMCSGIVGALTLGLPAPVRGRFGAQLPFLLAYNAGRLASYTLAGALAGGVGAWAAHLTVVHQAQLVLQAVAGACMAALGLYLAGWWRGLLAVERLGAVLWRRLEPFGRRLLPVRSPLQALAMGAIWGWLPCGLVYSVVIWAVAAGSAREGALLLLSFGIGTLPALLTMGAFAATLAGLVRRPAVRIAAGLAVLGFGLLQLARVAAALPG</sequence>
<dbReference type="InterPro" id="IPR039447">
    <property type="entry name" value="UreH-like_TM_dom"/>
</dbReference>
<feature type="transmembrane region" description="Helical" evidence="1">
    <location>
        <begin position="177"/>
        <end position="202"/>
    </location>
</feature>
<evidence type="ECO:0000313" key="3">
    <source>
        <dbReference type="EMBL" id="TCO82722.1"/>
    </source>
</evidence>
<dbReference type="Proteomes" id="UP000295765">
    <property type="component" value="Unassembled WGS sequence"/>
</dbReference>
<keyword evidence="1" id="KW-1133">Transmembrane helix</keyword>
<dbReference type="PANTHER" id="PTHR42208">
    <property type="entry name" value="HEAVY METAL TRANSPORTER-RELATED"/>
    <property type="match status" value="1"/>
</dbReference>
<dbReference type="EMBL" id="SLWY01000004">
    <property type="protein sequence ID" value="TCO82722.1"/>
    <property type="molecule type" value="Genomic_DNA"/>
</dbReference>
<feature type="transmembrane region" description="Helical" evidence="1">
    <location>
        <begin position="60"/>
        <end position="82"/>
    </location>
</feature>
<evidence type="ECO:0000313" key="4">
    <source>
        <dbReference type="Proteomes" id="UP000295765"/>
    </source>
</evidence>
<comment type="caution">
    <text evidence="3">The sequence shown here is derived from an EMBL/GenBank/DDBJ whole genome shotgun (WGS) entry which is preliminary data.</text>
</comment>
<evidence type="ECO:0000256" key="1">
    <source>
        <dbReference type="SAM" id="Phobius"/>
    </source>
</evidence>
<feature type="transmembrane region" description="Helical" evidence="1">
    <location>
        <begin position="12"/>
        <end position="39"/>
    </location>
</feature>
<dbReference type="RefSeq" id="WP_243662551.1">
    <property type="nucleotide sequence ID" value="NZ_SLWY01000004.1"/>
</dbReference>
<keyword evidence="4" id="KW-1185">Reference proteome</keyword>
<reference evidence="3 4" key="1">
    <citation type="submission" date="2019-03" db="EMBL/GenBank/DDBJ databases">
        <title>Genomic Encyclopedia of Type Strains, Phase IV (KMG-IV): sequencing the most valuable type-strain genomes for metagenomic binning, comparative biology and taxonomic classification.</title>
        <authorList>
            <person name="Goeker M."/>
        </authorList>
    </citation>
    <scope>NUCLEOTIDE SEQUENCE [LARGE SCALE GENOMIC DNA]</scope>
    <source>
        <strain evidence="3 4">DSM 25287</strain>
    </source>
</reference>
<feature type="transmembrane region" description="Helical" evidence="1">
    <location>
        <begin position="88"/>
        <end position="109"/>
    </location>
</feature>
<feature type="transmembrane region" description="Helical" evidence="1">
    <location>
        <begin position="209"/>
        <end position="230"/>
    </location>
</feature>
<gene>
    <name evidence="3" type="ORF">EV699_104114</name>
</gene>
<keyword evidence="1" id="KW-0812">Transmembrane</keyword>